<dbReference type="Pfam" id="PF03544">
    <property type="entry name" value="TonB_C"/>
    <property type="match status" value="1"/>
</dbReference>
<dbReference type="RefSeq" id="WP_110308642.1">
    <property type="nucleotide sequence ID" value="NZ_QJHK01000033.1"/>
</dbReference>
<feature type="domain" description="TonB C-terminal" evidence="1">
    <location>
        <begin position="43"/>
        <end position="131"/>
    </location>
</feature>
<reference evidence="2 3" key="1">
    <citation type="submission" date="2018-05" db="EMBL/GenBank/DDBJ databases">
        <title>Flavobacterium sp. strain IMCC34759, incomplete genome.</title>
        <authorList>
            <person name="Joung Y."/>
            <person name="Cho J."/>
        </authorList>
    </citation>
    <scope>NUCLEOTIDE SEQUENCE [LARGE SCALE GENOMIC DNA]</scope>
    <source>
        <strain evidence="2 3">IMCC34759</strain>
    </source>
</reference>
<dbReference type="AlphaFoldDB" id="A0A2V4BM11"/>
<dbReference type="InterPro" id="IPR037682">
    <property type="entry name" value="TonB_C"/>
</dbReference>
<protein>
    <recommendedName>
        <fullName evidence="1">TonB C-terminal domain-containing protein</fullName>
    </recommendedName>
</protein>
<dbReference type="Gene3D" id="3.30.1150.10">
    <property type="match status" value="1"/>
</dbReference>
<organism evidence="2 3">
    <name type="scientific">Flavobacterium cheongpyeongense</name>
    <dbReference type="NCBI Taxonomy" id="2212651"/>
    <lineage>
        <taxon>Bacteria</taxon>
        <taxon>Pseudomonadati</taxon>
        <taxon>Bacteroidota</taxon>
        <taxon>Flavobacteriia</taxon>
        <taxon>Flavobacteriales</taxon>
        <taxon>Flavobacteriaceae</taxon>
        <taxon>Flavobacterium</taxon>
    </lineage>
</organism>
<evidence type="ECO:0000259" key="1">
    <source>
        <dbReference type="PROSITE" id="PS52015"/>
    </source>
</evidence>
<accession>A0A2V4BM11</accession>
<name>A0A2V4BM11_9FLAO</name>
<gene>
    <name evidence="2" type="ORF">DMB65_21285</name>
</gene>
<evidence type="ECO:0000313" key="2">
    <source>
        <dbReference type="EMBL" id="PXY38750.1"/>
    </source>
</evidence>
<sequence>MKKYLLFFTFLFIQNVKSQNVEQSNPIQQKVYEYEKIQVKPEFPGGMENFYKFIEANYKKPDEAKGVSGPVSVNFIVDINGYITYIDLRKDIGYKTGKELIRAVMKSPKWLPGEQDGYHVKTEMKFTFNVK</sequence>
<evidence type="ECO:0000313" key="3">
    <source>
        <dbReference type="Proteomes" id="UP000247903"/>
    </source>
</evidence>
<dbReference type="EMBL" id="QJHK01000033">
    <property type="protein sequence ID" value="PXY38750.1"/>
    <property type="molecule type" value="Genomic_DNA"/>
</dbReference>
<dbReference type="PROSITE" id="PS52015">
    <property type="entry name" value="TONB_CTD"/>
    <property type="match status" value="1"/>
</dbReference>
<proteinExistence type="predicted"/>
<dbReference type="OrthoDB" id="649093at2"/>
<comment type="caution">
    <text evidence="2">The sequence shown here is derived from an EMBL/GenBank/DDBJ whole genome shotgun (WGS) entry which is preliminary data.</text>
</comment>
<dbReference type="GO" id="GO:0055085">
    <property type="term" value="P:transmembrane transport"/>
    <property type="evidence" value="ECO:0007669"/>
    <property type="project" value="InterPro"/>
</dbReference>
<dbReference type="Proteomes" id="UP000247903">
    <property type="component" value="Unassembled WGS sequence"/>
</dbReference>
<dbReference type="SUPFAM" id="SSF74653">
    <property type="entry name" value="TolA/TonB C-terminal domain"/>
    <property type="match status" value="1"/>
</dbReference>
<keyword evidence="3" id="KW-1185">Reference proteome</keyword>